<organism evidence="2 3">
    <name type="scientific">Massilia eburnea</name>
    <dbReference type="NCBI Taxonomy" id="1776165"/>
    <lineage>
        <taxon>Bacteria</taxon>
        <taxon>Pseudomonadati</taxon>
        <taxon>Pseudomonadota</taxon>
        <taxon>Betaproteobacteria</taxon>
        <taxon>Burkholderiales</taxon>
        <taxon>Oxalobacteraceae</taxon>
        <taxon>Telluria group</taxon>
        <taxon>Massilia</taxon>
    </lineage>
</organism>
<keyword evidence="1" id="KW-0732">Signal</keyword>
<comment type="caution">
    <text evidence="2">The sequence shown here is derived from an EMBL/GenBank/DDBJ whole genome shotgun (WGS) entry which is preliminary data.</text>
</comment>
<dbReference type="PANTHER" id="PTHR34387">
    <property type="entry name" value="SLR1258 PROTEIN"/>
    <property type="match status" value="1"/>
</dbReference>
<dbReference type="GO" id="GO:0006974">
    <property type="term" value="P:DNA damage response"/>
    <property type="evidence" value="ECO:0007669"/>
    <property type="project" value="TreeGrafter"/>
</dbReference>
<feature type="signal peptide" evidence="1">
    <location>
        <begin position="1"/>
        <end position="23"/>
    </location>
</feature>
<evidence type="ECO:0000256" key="1">
    <source>
        <dbReference type="SAM" id="SignalP"/>
    </source>
</evidence>
<dbReference type="Pfam" id="PF04402">
    <property type="entry name" value="SIMPL"/>
    <property type="match status" value="1"/>
</dbReference>
<sequence length="237" mass="25124">MKLSSTIAALALWAVSAACSAQAAGTALPSHPFVSTSGKAQLWMRPDIGEVKFEAGAQDGSSQAAAAQLQELSASVMQLLAEHGVQESDIESYDIEKKTVPVDAEKPAVYSMGRLFHARVRDLAQWPDLVSKLVEKEHITNISSTFDRTDGDDINAQLMAAAADDARNKGSSLAKAFGRKLGRVVAVAPGPLTQVGAPFLELQRGRETRGTAPQSGNFSVPDSIAYSQTVNAIFVLK</sequence>
<dbReference type="OrthoDB" id="8701624at2"/>
<dbReference type="Gene3D" id="3.30.110.170">
    <property type="entry name" value="Protein of unknown function (DUF541), domain 1"/>
    <property type="match status" value="1"/>
</dbReference>
<dbReference type="Proteomes" id="UP000472320">
    <property type="component" value="Unassembled WGS sequence"/>
</dbReference>
<gene>
    <name evidence="2" type="ORF">GM658_02820</name>
</gene>
<evidence type="ECO:0000313" key="3">
    <source>
        <dbReference type="Proteomes" id="UP000472320"/>
    </source>
</evidence>
<dbReference type="InterPro" id="IPR007497">
    <property type="entry name" value="SIMPL/DUF541"/>
</dbReference>
<dbReference type="AlphaFoldDB" id="A0A6L6QBR3"/>
<dbReference type="InterPro" id="IPR052022">
    <property type="entry name" value="26kDa_periplasmic_antigen"/>
</dbReference>
<dbReference type="Gene3D" id="3.30.70.2970">
    <property type="entry name" value="Protein of unknown function (DUF541), domain 2"/>
    <property type="match status" value="1"/>
</dbReference>
<accession>A0A6L6QBR3</accession>
<dbReference type="PANTHER" id="PTHR34387:SF1">
    <property type="entry name" value="PERIPLASMIC IMMUNOGENIC PROTEIN"/>
    <property type="match status" value="1"/>
</dbReference>
<protein>
    <submittedName>
        <fullName evidence="2">DUF541 domain-containing protein</fullName>
    </submittedName>
</protein>
<proteinExistence type="predicted"/>
<dbReference type="RefSeq" id="WP_155452509.1">
    <property type="nucleotide sequence ID" value="NZ_WNKX01000002.1"/>
</dbReference>
<dbReference type="EMBL" id="WNKX01000002">
    <property type="protein sequence ID" value="MTW09521.1"/>
    <property type="molecule type" value="Genomic_DNA"/>
</dbReference>
<name>A0A6L6QBR3_9BURK</name>
<evidence type="ECO:0000313" key="2">
    <source>
        <dbReference type="EMBL" id="MTW09521.1"/>
    </source>
</evidence>
<keyword evidence="3" id="KW-1185">Reference proteome</keyword>
<dbReference type="PROSITE" id="PS51257">
    <property type="entry name" value="PROKAR_LIPOPROTEIN"/>
    <property type="match status" value="1"/>
</dbReference>
<reference evidence="2 3" key="1">
    <citation type="submission" date="2019-11" db="EMBL/GenBank/DDBJ databases">
        <title>Type strains purchased from KCTC, JCM and DSMZ.</title>
        <authorList>
            <person name="Lu H."/>
        </authorList>
    </citation>
    <scope>NUCLEOTIDE SEQUENCE [LARGE SCALE GENOMIC DNA]</scope>
    <source>
        <strain evidence="2 3">JCM 31587</strain>
    </source>
</reference>
<feature type="chain" id="PRO_5026961069" evidence="1">
    <location>
        <begin position="24"/>
        <end position="237"/>
    </location>
</feature>